<evidence type="ECO:0000313" key="3">
    <source>
        <dbReference type="Proteomes" id="UP000316798"/>
    </source>
</evidence>
<sequence length="1029" mass="108636">MLTSLVRTAIRLRGVVIALSCLLAGYGFYVLFQSRLDVFPEFAPPLAIVHTQAPGLSSEQVETLVTQPIENSLGGTLGLQTMQSKSLQALSVVSLTFDAGTDIYRARQLVAERLGNVAGALPPGVKPPALLPLTSSTGVAMVIGLTSREQPSMVLRDAAQWTVKPRLLGVPGVADVIIFGGDVRQFQIEVDPQKLLAYGLQVSDVLEAARRSTGVRGGGYVESANQRIVVHSEGQITSVEELAQAVVAERGGVSVHLGDVARVAIGAAPVVGGASIGDQPGLMMVIESQYGADPMLATEAVERVLSELKPALDVQHIVLHPDIFRPADFITASIDHLRTALLMGGAMVVAVLFLFLLDVRTAFISATAIPLSLLTAVVVLHHLGVSLNTMTLGGLAIALGEVVDDAIVDVENIFRRLRENQALSTPLAPARVVLKASVEVRGAVVFATFIVALIFLPVLTLSGVAGKLFAPLGIAYILAILASLGVALTVTPALAYILLTRRPLQEREPRLIGALKARYGLVLTAVEHRPKVLIAALAILCMLALAIIPFFSTSFIPDLKEGHYTVHMATAPGTSLTESMRIGREVSVALAKIPGVRLVAQRAGRAEDVVDPVGVNISEFEVALKPMSGAGQERARSDVIATLARFPGLTTSANTFLKERIDETISGYTAPVIVNVFGDDLDVLDSKAQEIAQVLGGIPGAIGVTVQSPPGTPQMVVRLRAQQLSRFGFRSVDVLEAIQTAFEGVAVAQVFQGTRAYDVTVRLGAGVHGDPAGVGALLLRNPQGLVMPLRELADIRQSDGRYQIQHRGGQRLQTVTTNVTGRAVGDFVKVAQAQIASKVAFPRGTYAVFAGEAQAQAQSRHDLLVNTGIAAVAIVLLLFVALRSTRGLMLVLVNLPFALVGGVLTVLLTGGNLTLGSLVGFVTLFGITLRNSIMLVSHYEHLVHSEGMLWGLEAARRGASERLIPILMTALVTALGLLPLALSSAEPGNEIEGPMAIVILGGLVTSTVLNLLALPVLAARFGRFNKKPV</sequence>
<reference evidence="2 3" key="1">
    <citation type="submission" date="2019-01" db="EMBL/GenBank/DDBJ databases">
        <title>Genomic insights into a novel species Rhodoferax sp.</title>
        <authorList>
            <person name="Jin L."/>
        </authorList>
    </citation>
    <scope>NUCLEOTIDE SEQUENCE [LARGE SCALE GENOMIC DNA]</scope>
    <source>
        <strain evidence="2 3">CHu59-6-5</strain>
    </source>
</reference>
<dbReference type="Gene3D" id="3.30.70.1440">
    <property type="entry name" value="Multidrug efflux transporter AcrB pore domain"/>
    <property type="match status" value="1"/>
</dbReference>
<feature type="transmembrane region" description="Helical" evidence="1">
    <location>
        <begin position="363"/>
        <end position="383"/>
    </location>
</feature>
<feature type="transmembrane region" description="Helical" evidence="1">
    <location>
        <begin position="339"/>
        <end position="357"/>
    </location>
</feature>
<dbReference type="Pfam" id="PF00873">
    <property type="entry name" value="ACR_tran"/>
    <property type="match status" value="1"/>
</dbReference>
<dbReference type="GO" id="GO:0042910">
    <property type="term" value="F:xenobiotic transmembrane transporter activity"/>
    <property type="evidence" value="ECO:0007669"/>
    <property type="project" value="TreeGrafter"/>
</dbReference>
<dbReference type="RefSeq" id="WP_142817580.1">
    <property type="nucleotide sequence ID" value="NZ_CP035503.1"/>
</dbReference>
<keyword evidence="3" id="KW-1185">Reference proteome</keyword>
<evidence type="ECO:0000313" key="2">
    <source>
        <dbReference type="EMBL" id="QDL36409.1"/>
    </source>
</evidence>
<dbReference type="OrthoDB" id="9798415at2"/>
<dbReference type="EMBL" id="CP035503">
    <property type="protein sequence ID" value="QDL36409.1"/>
    <property type="molecule type" value="Genomic_DNA"/>
</dbReference>
<dbReference type="GO" id="GO:0005886">
    <property type="term" value="C:plasma membrane"/>
    <property type="evidence" value="ECO:0007669"/>
    <property type="project" value="TreeGrafter"/>
</dbReference>
<accession>A0A515D7M8</accession>
<dbReference type="InterPro" id="IPR001036">
    <property type="entry name" value="Acrflvin-R"/>
</dbReference>
<dbReference type="Gene3D" id="3.30.70.1320">
    <property type="entry name" value="Multidrug efflux transporter AcrB pore domain like"/>
    <property type="match status" value="1"/>
</dbReference>
<dbReference type="SUPFAM" id="SSF82693">
    <property type="entry name" value="Multidrug efflux transporter AcrB pore domain, PN1, PN2, PC1 and PC2 subdomains"/>
    <property type="match status" value="2"/>
</dbReference>
<feature type="transmembrane region" description="Helical" evidence="1">
    <location>
        <begin position="474"/>
        <end position="499"/>
    </location>
</feature>
<dbReference type="AlphaFoldDB" id="A0A515D7M8"/>
<dbReference type="PRINTS" id="PR00702">
    <property type="entry name" value="ACRIFLAVINRP"/>
</dbReference>
<protein>
    <submittedName>
        <fullName evidence="2">Efflux RND transporter permease subunit</fullName>
    </submittedName>
</protein>
<keyword evidence="1" id="KW-0812">Transmembrane</keyword>
<feature type="transmembrane region" description="Helical" evidence="1">
    <location>
        <begin position="994"/>
        <end position="1017"/>
    </location>
</feature>
<dbReference type="PANTHER" id="PTHR32063">
    <property type="match status" value="1"/>
</dbReference>
<dbReference type="Proteomes" id="UP000316798">
    <property type="component" value="Chromosome"/>
</dbReference>
<organism evidence="2 3">
    <name type="scientific">Rhodoferax sediminis</name>
    <dbReference type="NCBI Taxonomy" id="2509614"/>
    <lineage>
        <taxon>Bacteria</taxon>
        <taxon>Pseudomonadati</taxon>
        <taxon>Pseudomonadota</taxon>
        <taxon>Betaproteobacteria</taxon>
        <taxon>Burkholderiales</taxon>
        <taxon>Comamonadaceae</taxon>
        <taxon>Rhodoferax</taxon>
    </lineage>
</organism>
<keyword evidence="1" id="KW-1133">Transmembrane helix</keyword>
<feature type="transmembrane region" description="Helical" evidence="1">
    <location>
        <begin position="443"/>
        <end position="462"/>
    </location>
</feature>
<feature type="transmembrane region" description="Helical" evidence="1">
    <location>
        <begin position="963"/>
        <end position="982"/>
    </location>
</feature>
<feature type="transmembrane region" description="Helical" evidence="1">
    <location>
        <begin position="863"/>
        <end position="882"/>
    </location>
</feature>
<dbReference type="PANTHER" id="PTHR32063:SF4">
    <property type="entry name" value="SLR6043 PROTEIN"/>
    <property type="match status" value="1"/>
</dbReference>
<feature type="transmembrane region" description="Helical" evidence="1">
    <location>
        <begin position="532"/>
        <end position="551"/>
    </location>
</feature>
<feature type="transmembrane region" description="Helical" evidence="1">
    <location>
        <begin position="913"/>
        <end position="929"/>
    </location>
</feature>
<dbReference type="Gene3D" id="3.30.70.1430">
    <property type="entry name" value="Multidrug efflux transporter AcrB pore domain"/>
    <property type="match status" value="2"/>
</dbReference>
<keyword evidence="1" id="KW-0472">Membrane</keyword>
<dbReference type="InterPro" id="IPR027463">
    <property type="entry name" value="AcrB_DN_DC_subdom"/>
</dbReference>
<gene>
    <name evidence="2" type="ORF">EUB48_03165</name>
</gene>
<feature type="transmembrane region" description="Helical" evidence="1">
    <location>
        <begin position="12"/>
        <end position="32"/>
    </location>
</feature>
<evidence type="ECO:0000256" key="1">
    <source>
        <dbReference type="SAM" id="Phobius"/>
    </source>
</evidence>
<dbReference type="Gene3D" id="1.20.1640.10">
    <property type="entry name" value="Multidrug efflux transporter AcrB transmembrane domain"/>
    <property type="match status" value="2"/>
</dbReference>
<proteinExistence type="predicted"/>
<dbReference type="SUPFAM" id="SSF82866">
    <property type="entry name" value="Multidrug efflux transporter AcrB transmembrane domain"/>
    <property type="match status" value="2"/>
</dbReference>
<dbReference type="Gene3D" id="3.30.2090.10">
    <property type="entry name" value="Multidrug efflux transporter AcrB TolC docking domain, DN and DC subdomains"/>
    <property type="match status" value="2"/>
</dbReference>
<dbReference type="KEGG" id="rhf:EUB48_03165"/>
<name>A0A515D7M8_9BURK</name>
<dbReference type="SUPFAM" id="SSF82714">
    <property type="entry name" value="Multidrug efflux transporter AcrB TolC docking domain, DN and DC subdomains"/>
    <property type="match status" value="2"/>
</dbReference>